<dbReference type="RefSeq" id="WP_169199407.1">
    <property type="nucleotide sequence ID" value="NZ_WTVH02000010.1"/>
</dbReference>
<dbReference type="SUPFAM" id="SSF55486">
    <property type="entry name" value="Metalloproteases ('zincins'), catalytic domain"/>
    <property type="match status" value="1"/>
</dbReference>
<dbReference type="GO" id="GO:0004177">
    <property type="term" value="F:aminopeptidase activity"/>
    <property type="evidence" value="ECO:0007669"/>
    <property type="project" value="UniProtKB-KW"/>
</dbReference>
<comment type="catalytic activity">
    <reaction evidence="1">
        <text>Release of an N-terminal amino acid, Xaa-|-Yaa- from a peptide, amide or arylamide. Xaa is preferably Ala, but may be most amino acids including Pro (slow action). When a terminal hydrophobic residue is followed by a prolyl residue, the two may be released as an intact Xaa-Pro dipeptide.</text>
        <dbReference type="EC" id="3.4.11.2"/>
    </reaction>
</comment>
<keyword evidence="8" id="KW-0479">Metal-binding</keyword>
<dbReference type="Pfam" id="PF17432">
    <property type="entry name" value="DUF3458_C"/>
    <property type="match status" value="1"/>
</dbReference>
<accession>A0ABX1N4G1</accession>
<evidence type="ECO:0000256" key="7">
    <source>
        <dbReference type="ARBA" id="ARBA00022670"/>
    </source>
</evidence>
<evidence type="ECO:0000259" key="16">
    <source>
        <dbReference type="Pfam" id="PF17900"/>
    </source>
</evidence>
<evidence type="ECO:0000256" key="12">
    <source>
        <dbReference type="NCBIfam" id="TIGR02414"/>
    </source>
</evidence>
<dbReference type="Proteomes" id="UP000601990">
    <property type="component" value="Unassembled WGS sequence"/>
</dbReference>
<evidence type="ECO:0000256" key="2">
    <source>
        <dbReference type="ARBA" id="ARBA00001947"/>
    </source>
</evidence>
<evidence type="ECO:0000256" key="10">
    <source>
        <dbReference type="ARBA" id="ARBA00022833"/>
    </source>
</evidence>
<proteinExistence type="inferred from homology"/>
<dbReference type="EMBL" id="WTVH01000024">
    <property type="protein sequence ID" value="NMF94172.1"/>
    <property type="molecule type" value="Genomic_DNA"/>
</dbReference>
<dbReference type="InterPro" id="IPR012779">
    <property type="entry name" value="Peptidase_M1_pepN"/>
</dbReference>
<dbReference type="InterPro" id="IPR035414">
    <property type="entry name" value="Peptidase_M1_pepN_Ig-like"/>
</dbReference>
<comment type="cofactor">
    <cofactor evidence="2">
        <name>Zn(2+)</name>
        <dbReference type="ChEBI" id="CHEBI:29105"/>
    </cofactor>
</comment>
<dbReference type="InterPro" id="IPR038438">
    <property type="entry name" value="PepN_Ig-like_sf"/>
</dbReference>
<evidence type="ECO:0000256" key="3">
    <source>
        <dbReference type="ARBA" id="ARBA00010136"/>
    </source>
</evidence>
<evidence type="ECO:0000256" key="5">
    <source>
        <dbReference type="ARBA" id="ARBA00015611"/>
    </source>
</evidence>
<comment type="caution">
    <text evidence="17">The sequence shown here is derived from an EMBL/GenBank/DDBJ whole genome shotgun (WGS) entry which is preliminary data.</text>
</comment>
<dbReference type="PANTHER" id="PTHR46322">
    <property type="entry name" value="PUROMYCIN-SENSITIVE AMINOPEPTIDASE"/>
    <property type="match status" value="1"/>
</dbReference>
<keyword evidence="7" id="KW-0645">Protease</keyword>
<evidence type="ECO:0000259" key="15">
    <source>
        <dbReference type="Pfam" id="PF17432"/>
    </source>
</evidence>
<evidence type="ECO:0000313" key="17">
    <source>
        <dbReference type="EMBL" id="NMF94172.1"/>
    </source>
</evidence>
<evidence type="ECO:0000259" key="14">
    <source>
        <dbReference type="Pfam" id="PF11940"/>
    </source>
</evidence>
<dbReference type="InterPro" id="IPR045357">
    <property type="entry name" value="Aminopeptidase_N-like_N"/>
</dbReference>
<evidence type="ECO:0000256" key="8">
    <source>
        <dbReference type="ARBA" id="ARBA00022723"/>
    </source>
</evidence>
<dbReference type="Pfam" id="PF17900">
    <property type="entry name" value="Peptidase_M1_N"/>
    <property type="match status" value="1"/>
</dbReference>
<feature type="domain" description="Peptidase M1 alanyl aminopeptidase C-terminal" evidence="15">
    <location>
        <begin position="571"/>
        <end position="899"/>
    </location>
</feature>
<gene>
    <name evidence="17" type="primary">pepN</name>
    <name evidence="17" type="ORF">GO608_12625</name>
</gene>
<dbReference type="CDD" id="cd09600">
    <property type="entry name" value="M1_APN"/>
    <property type="match status" value="1"/>
</dbReference>
<dbReference type="InterPro" id="IPR024601">
    <property type="entry name" value="Peptidase_M1_pepN_C"/>
</dbReference>
<evidence type="ECO:0000259" key="13">
    <source>
        <dbReference type="Pfam" id="PF01433"/>
    </source>
</evidence>
<dbReference type="InterPro" id="IPR014782">
    <property type="entry name" value="Peptidase_M1_dom"/>
</dbReference>
<sequence>MKTENAPSILRSAYVPLAWRIDHLDLHFNLDPVATIVKSRLRCVRNALAPAAPLRLFGEDIELLDLTVNGAQPAPDAMTRTADGIEIALAGESAEIEIATRIDPSANTTLSGLYLSRGGFFTQCEAEGFRRITFFPDRPDAMTRFTVTLEADAATCPVLLSNGNLIEQGPLDGGRHYARWEDPFPKPSYLFALVAANLVSLERRVNTASGREVLLQVWVEDGNLDRSGHAMDSLIHSMRWDEETFGLELDLDRFMIVAVSDFNMGAMENKGLNIFNSKYVLAKPDTATDVDYENIESVVAHEYFHNWTGNRVTCRDWFQLTLKEGLTVFRDQQFSADMLGRMAEAGGEAAAASARAVKRIDDVRVLRTAQFAEDAGPMAHPIRPDSYQEINNFYTATVYEKGAEVIRMLHTLLGAEGFRNGMDLYFSYHDGQAVTCDDFVDCMAEANGRDLDQFMRWYGQAGTPRVTAQGRYDAESRSYTLTLTLTQHTPPTPGQPEKLPLVIPVAVGLIGPDGTDLPLRLQADNHGATTKLVELTEAEQSFQFTDLDFEPVPSLLRGFSAPVILELDEDDARLAFRMAHDSDAFNRWDAAQRYAERVVLALAADAAAGRPLAVPDAFVSAFRALLTNDALDPAFRAQAAALPAEAYLLERMAVADPAPLRAALMALMRELGGALSDEWLTLYRKHEVSGPYRYHPADAGRRALRNLALKYLAAAGVGEGLERAHAQFERFDNMTEGFGALAALVNSASPAREAALDAFHRRYRDDALVLDKWFALQAGAWRWDAEAAPVLERVRMLMDDPGFSIENPNKVYALLGSFFRANPAEFHLPDGSGYVFWADQVRALDRRNPQVASRVARALESWRRFTPEIRDRVGVQLERVRSVTGLSPDVAEIIDKALQDGR</sequence>
<comment type="similarity">
    <text evidence="3">Belongs to the peptidase M1 family.</text>
</comment>
<dbReference type="SUPFAM" id="SSF63737">
    <property type="entry name" value="Leukotriene A4 hydrolase N-terminal domain"/>
    <property type="match status" value="1"/>
</dbReference>
<organism evidence="17 18">
    <name type="scientific">Aromatoleum buckelii</name>
    <dbReference type="NCBI Taxonomy" id="200254"/>
    <lineage>
        <taxon>Bacteria</taxon>
        <taxon>Pseudomonadati</taxon>
        <taxon>Pseudomonadota</taxon>
        <taxon>Betaproteobacteria</taxon>
        <taxon>Rhodocyclales</taxon>
        <taxon>Rhodocyclaceae</taxon>
        <taxon>Aromatoleum</taxon>
    </lineage>
</organism>
<evidence type="ECO:0000256" key="4">
    <source>
        <dbReference type="ARBA" id="ARBA00012564"/>
    </source>
</evidence>
<dbReference type="PANTHER" id="PTHR46322:SF1">
    <property type="entry name" value="PUROMYCIN-SENSITIVE AMINOPEPTIDASE"/>
    <property type="match status" value="1"/>
</dbReference>
<evidence type="ECO:0000256" key="9">
    <source>
        <dbReference type="ARBA" id="ARBA00022801"/>
    </source>
</evidence>
<evidence type="ECO:0000256" key="1">
    <source>
        <dbReference type="ARBA" id="ARBA00000098"/>
    </source>
</evidence>
<feature type="domain" description="Peptidase M1 alanyl aminopeptidase Ig-like fold" evidence="14">
    <location>
        <begin position="462"/>
        <end position="566"/>
    </location>
</feature>
<protein>
    <recommendedName>
        <fullName evidence="5 12">Aminopeptidase N</fullName>
        <ecNumber evidence="4 12">3.4.11.2</ecNumber>
    </recommendedName>
</protein>
<dbReference type="NCBIfam" id="TIGR02414">
    <property type="entry name" value="pepN_proteo"/>
    <property type="match status" value="1"/>
</dbReference>
<dbReference type="InterPro" id="IPR042097">
    <property type="entry name" value="Aminopeptidase_N-like_N_sf"/>
</dbReference>
<evidence type="ECO:0000256" key="11">
    <source>
        <dbReference type="ARBA" id="ARBA00023049"/>
    </source>
</evidence>
<dbReference type="InterPro" id="IPR001930">
    <property type="entry name" value="Peptidase_M1"/>
</dbReference>
<keyword evidence="10" id="KW-0862">Zinc</keyword>
<dbReference type="Pfam" id="PF01433">
    <property type="entry name" value="Peptidase_M1"/>
    <property type="match status" value="1"/>
</dbReference>
<dbReference type="Gene3D" id="2.60.40.1730">
    <property type="entry name" value="tricorn interacting facor f3 domain"/>
    <property type="match status" value="1"/>
</dbReference>
<dbReference type="Gene3D" id="1.10.390.10">
    <property type="entry name" value="Neutral Protease Domain 2"/>
    <property type="match status" value="1"/>
</dbReference>
<dbReference type="InterPro" id="IPR037144">
    <property type="entry name" value="Peptidase_M1_pepN_C_sf"/>
</dbReference>
<evidence type="ECO:0000313" key="18">
    <source>
        <dbReference type="Proteomes" id="UP000601990"/>
    </source>
</evidence>
<keyword evidence="6 17" id="KW-0031">Aminopeptidase</keyword>
<keyword evidence="18" id="KW-1185">Reference proteome</keyword>
<dbReference type="EC" id="3.4.11.2" evidence="4 12"/>
<dbReference type="Gene3D" id="2.60.40.1840">
    <property type="match status" value="1"/>
</dbReference>
<dbReference type="InterPro" id="IPR027268">
    <property type="entry name" value="Peptidase_M4/M1_CTD_sf"/>
</dbReference>
<dbReference type="Gene3D" id="1.25.50.10">
    <property type="entry name" value="Peptidase M1, alanyl aminopeptidase, C-terminal domain"/>
    <property type="match status" value="1"/>
</dbReference>
<dbReference type="PRINTS" id="PR00756">
    <property type="entry name" value="ALADIPTASE"/>
</dbReference>
<reference evidence="17" key="1">
    <citation type="submission" date="2019-12" db="EMBL/GenBank/DDBJ databases">
        <title>Comparative genomics gives insights into the taxonomy of the Azoarcus-Aromatoleum group and reveals separate origins of nif in the plant-associated Azoarcus and non-plant-associated Aromatoleum sub-groups.</title>
        <authorList>
            <person name="Lafos M."/>
            <person name="Maluk M."/>
            <person name="Batista M."/>
            <person name="Junghare M."/>
            <person name="Carmona M."/>
            <person name="Faoro H."/>
            <person name="Cruz L.M."/>
            <person name="Battistoni F."/>
            <person name="De Souza E."/>
            <person name="Pedrosa F."/>
            <person name="Chen W.-M."/>
            <person name="Poole P.S."/>
            <person name="Dixon R.A."/>
            <person name="James E.K."/>
        </authorList>
    </citation>
    <scope>NUCLEOTIDE SEQUENCE</scope>
    <source>
        <strain evidence="17">U120</strain>
    </source>
</reference>
<dbReference type="Gene3D" id="3.30.2010.30">
    <property type="match status" value="1"/>
</dbReference>
<evidence type="ECO:0000256" key="6">
    <source>
        <dbReference type="ARBA" id="ARBA00022438"/>
    </source>
</evidence>
<keyword evidence="9 17" id="KW-0378">Hydrolase</keyword>
<feature type="domain" description="Peptidase M1 membrane alanine aminopeptidase" evidence="13">
    <location>
        <begin position="230"/>
        <end position="457"/>
    </location>
</feature>
<keyword evidence="11" id="KW-0482">Metalloprotease</keyword>
<feature type="domain" description="Aminopeptidase N-like N-terminal" evidence="16">
    <location>
        <begin position="96"/>
        <end position="190"/>
    </location>
</feature>
<name>A0ABX1N4G1_9RHOO</name>
<dbReference type="Pfam" id="PF11940">
    <property type="entry name" value="DUF3458"/>
    <property type="match status" value="1"/>
</dbReference>